<proteinExistence type="predicted"/>
<dbReference type="Proteomes" id="UP001181693">
    <property type="component" value="Unassembled WGS sequence"/>
</dbReference>
<dbReference type="EMBL" id="DYDO01000012">
    <property type="protein sequence ID" value="DBA14757.1"/>
    <property type="molecule type" value="Genomic_DNA"/>
</dbReference>
<accession>A0AAV2ZMA6</accession>
<protein>
    <recommendedName>
        <fullName evidence="3">Secreted protein</fullName>
    </recommendedName>
</protein>
<keyword evidence="2" id="KW-1185">Reference proteome</keyword>
<reference evidence="1" key="1">
    <citation type="thesis" date="2020" institute="ProQuest LLC" country="789 East Eisenhower Parkway, Ann Arbor, MI, USA">
        <title>Comparative Genomics and Chromosome Evolution.</title>
        <authorList>
            <person name="Mudd A.B."/>
        </authorList>
    </citation>
    <scope>NUCLEOTIDE SEQUENCE</scope>
    <source>
        <strain evidence="1">1538</strain>
        <tissue evidence="1">Blood</tissue>
    </source>
</reference>
<organism evidence="1 2">
    <name type="scientific">Pyxicephalus adspersus</name>
    <name type="common">African bullfrog</name>
    <dbReference type="NCBI Taxonomy" id="30357"/>
    <lineage>
        <taxon>Eukaryota</taxon>
        <taxon>Metazoa</taxon>
        <taxon>Chordata</taxon>
        <taxon>Craniata</taxon>
        <taxon>Vertebrata</taxon>
        <taxon>Euteleostomi</taxon>
        <taxon>Amphibia</taxon>
        <taxon>Batrachia</taxon>
        <taxon>Anura</taxon>
        <taxon>Neobatrachia</taxon>
        <taxon>Ranoidea</taxon>
        <taxon>Pyxicephalidae</taxon>
        <taxon>Pyxicephalinae</taxon>
        <taxon>Pyxicephalus</taxon>
    </lineage>
</organism>
<evidence type="ECO:0000313" key="1">
    <source>
        <dbReference type="EMBL" id="DBA14757.1"/>
    </source>
</evidence>
<comment type="caution">
    <text evidence="1">The sequence shown here is derived from an EMBL/GenBank/DDBJ whole genome shotgun (WGS) entry which is preliminary data.</text>
</comment>
<gene>
    <name evidence="1" type="ORF">GDO54_004050</name>
</gene>
<evidence type="ECO:0000313" key="2">
    <source>
        <dbReference type="Proteomes" id="UP001181693"/>
    </source>
</evidence>
<name>A0AAV2ZMA6_PYXAD</name>
<sequence length="93" mass="10073">MGLCQCRLPLYSGSCVSVAFVQLCSSPHLPPHAPSQQGGCRPRFTFYTGLLCVFHCCVCLITAPSHVTGARPPFLLIERSMGVNIVDCFAMIL</sequence>
<dbReference type="AlphaFoldDB" id="A0AAV2ZMA6"/>
<evidence type="ECO:0008006" key="3">
    <source>
        <dbReference type="Google" id="ProtNLM"/>
    </source>
</evidence>